<gene>
    <name evidence="1" type="ordered locus">Cpin_5686</name>
</gene>
<evidence type="ECO:0000313" key="2">
    <source>
        <dbReference type="Proteomes" id="UP000002215"/>
    </source>
</evidence>
<proteinExistence type="predicted"/>
<protein>
    <submittedName>
        <fullName evidence="1">Uncharacterized protein</fullName>
    </submittedName>
</protein>
<evidence type="ECO:0000313" key="1">
    <source>
        <dbReference type="EMBL" id="ACU63109.1"/>
    </source>
</evidence>
<dbReference type="InterPro" id="IPR058512">
    <property type="entry name" value="DUF8199"/>
</dbReference>
<dbReference type="AlphaFoldDB" id="A0A979GYA6"/>
<dbReference type="KEGG" id="cpi:Cpin_5686"/>
<dbReference type="InterPro" id="IPR058060">
    <property type="entry name" value="HYC_CC_PP"/>
</dbReference>
<sequence length="129" mass="14401">MQKRIAILFLTLIYAVSASGIGINKFYCCGKLQSVHLNLLHEEKHSCSKDKNKKGCCETTYHTLKLKETHIASEHTHLEATYFVALPTVIPGIEINCQLLEQKGFANASNAPPPLSNISLYILHCTYLI</sequence>
<dbReference type="RefSeq" id="WP_012793276.1">
    <property type="nucleotide sequence ID" value="NC_013132.1"/>
</dbReference>
<reference evidence="2" key="1">
    <citation type="submission" date="2009-08" db="EMBL/GenBank/DDBJ databases">
        <title>The complete genome of Chitinophaga pinensis DSM 2588.</title>
        <authorList>
            <consortium name="US DOE Joint Genome Institute (JGI-PGF)"/>
            <person name="Lucas S."/>
            <person name="Copeland A."/>
            <person name="Lapidus A."/>
            <person name="Glavina del Rio T."/>
            <person name="Dalin E."/>
            <person name="Tice H."/>
            <person name="Bruce D."/>
            <person name="Goodwin L."/>
            <person name="Pitluck S."/>
            <person name="Kyrpides N."/>
            <person name="Mavromatis K."/>
            <person name="Ivanova N."/>
            <person name="Mikhailova N."/>
            <person name="Sims D."/>
            <person name="Meinche L."/>
            <person name="Brettin T."/>
            <person name="Detter J.C."/>
            <person name="Han C."/>
            <person name="Larimer F."/>
            <person name="Land M."/>
            <person name="Hauser L."/>
            <person name="Markowitz V."/>
            <person name="Cheng J.-F."/>
            <person name="Hugenholtz P."/>
            <person name="Woyke T."/>
            <person name="Wu D."/>
            <person name="Spring S."/>
            <person name="Klenk H.-P."/>
            <person name="Eisen J.A."/>
        </authorList>
    </citation>
    <scope>NUCLEOTIDE SEQUENCE [LARGE SCALE GENOMIC DNA]</scope>
    <source>
        <strain evidence="2">ATCC 43595 / DSM 2588 / LMG 13176 / NBRC 15968 / NCIMB 11800 / UQM 2034</strain>
    </source>
</reference>
<dbReference type="EMBL" id="CP001699">
    <property type="protein sequence ID" value="ACU63109.1"/>
    <property type="molecule type" value="Genomic_DNA"/>
</dbReference>
<accession>A0A979GYA6</accession>
<name>A0A979GYA6_CHIPD</name>
<dbReference type="Pfam" id="PF26622">
    <property type="entry name" value="DUF8199"/>
    <property type="match status" value="1"/>
</dbReference>
<dbReference type="Proteomes" id="UP000002215">
    <property type="component" value="Chromosome"/>
</dbReference>
<reference evidence="1 2" key="2">
    <citation type="journal article" date="2010" name="Stand. Genomic Sci.">
        <title>Complete genome sequence of Chitinophaga pinensis type strain (UQM 2034).</title>
        <authorList>
            <person name="Glavina Del Rio T."/>
            <person name="Abt B."/>
            <person name="Spring S."/>
            <person name="Lapidus A."/>
            <person name="Nolan M."/>
            <person name="Tice H."/>
            <person name="Copeland A."/>
            <person name="Cheng J.F."/>
            <person name="Chen F."/>
            <person name="Bruce D."/>
            <person name="Goodwin L."/>
            <person name="Pitluck S."/>
            <person name="Ivanova N."/>
            <person name="Mavromatis K."/>
            <person name="Mikhailova N."/>
            <person name="Pati A."/>
            <person name="Chen A."/>
            <person name="Palaniappan K."/>
            <person name="Land M."/>
            <person name="Hauser L."/>
            <person name="Chang Y.J."/>
            <person name="Jeffries C.D."/>
            <person name="Chain P."/>
            <person name="Saunders E."/>
            <person name="Detter J.C."/>
            <person name="Brettin T."/>
            <person name="Rohde M."/>
            <person name="Goker M."/>
            <person name="Bristow J."/>
            <person name="Eisen J.A."/>
            <person name="Markowitz V."/>
            <person name="Hugenholtz P."/>
            <person name="Kyrpides N.C."/>
            <person name="Klenk H.P."/>
            <person name="Lucas S."/>
        </authorList>
    </citation>
    <scope>NUCLEOTIDE SEQUENCE [LARGE SCALE GENOMIC DNA]</scope>
    <source>
        <strain evidence="2">ATCC 43595 / DSM 2588 / LMG 13176 / NBRC 15968 / NCIMB 11800 / UQM 2034</strain>
    </source>
</reference>
<dbReference type="NCBIfam" id="NF047658">
    <property type="entry name" value="HYC_CC_PP"/>
    <property type="match status" value="1"/>
</dbReference>
<organism evidence="1 2">
    <name type="scientific">Chitinophaga pinensis (strain ATCC 43595 / DSM 2588 / LMG 13176 / NBRC 15968 / NCIMB 11800 / UQM 2034)</name>
    <dbReference type="NCBI Taxonomy" id="485918"/>
    <lineage>
        <taxon>Bacteria</taxon>
        <taxon>Pseudomonadati</taxon>
        <taxon>Bacteroidota</taxon>
        <taxon>Chitinophagia</taxon>
        <taxon>Chitinophagales</taxon>
        <taxon>Chitinophagaceae</taxon>
        <taxon>Chitinophaga</taxon>
    </lineage>
</organism>
<dbReference type="OrthoDB" id="676308at2"/>